<evidence type="ECO:0000256" key="5">
    <source>
        <dbReference type="ARBA" id="ARBA00023002"/>
    </source>
</evidence>
<evidence type="ECO:0000256" key="10">
    <source>
        <dbReference type="ARBA" id="ARBA00026101"/>
    </source>
</evidence>
<feature type="domain" description="D-isomer specific 2-hydroxyacid dehydrogenase catalytic" evidence="12">
    <location>
        <begin position="295"/>
        <end position="625"/>
    </location>
</feature>
<dbReference type="SUPFAM" id="SSF52283">
    <property type="entry name" value="Formate/glycerate dehydrogenase catalytic domain-like"/>
    <property type="match status" value="1"/>
</dbReference>
<evidence type="ECO:0000313" key="16">
    <source>
        <dbReference type="Proteomes" id="UP000275846"/>
    </source>
</evidence>
<dbReference type="EMBL" id="UYSU01032265">
    <property type="protein sequence ID" value="VDL88866.1"/>
    <property type="molecule type" value="Genomic_DNA"/>
</dbReference>
<comment type="pathway">
    <text evidence="9">Phospholipid metabolism; phosphatidylcholine biosynthesis; phosphatidylcholine from phosphocholine: step 1/2.</text>
</comment>
<evidence type="ECO:0000259" key="12">
    <source>
        <dbReference type="Pfam" id="PF00389"/>
    </source>
</evidence>
<dbReference type="Gene3D" id="3.40.50.620">
    <property type="entry name" value="HUPs"/>
    <property type="match status" value="1"/>
</dbReference>
<dbReference type="InterPro" id="IPR006139">
    <property type="entry name" value="D-isomer_2_OHA_DH_cat_dom"/>
</dbReference>
<name>A0A183SE33_SCHSO</name>
<dbReference type="InterPro" id="IPR029753">
    <property type="entry name" value="D-isomer_DH_CS"/>
</dbReference>
<evidence type="ECO:0000256" key="8">
    <source>
        <dbReference type="ARBA" id="ARBA00023264"/>
    </source>
</evidence>
<dbReference type="InterPro" id="IPR014729">
    <property type="entry name" value="Rossmann-like_a/b/a_fold"/>
</dbReference>
<keyword evidence="2" id="KW-0444">Lipid biosynthesis</keyword>
<evidence type="ECO:0000259" key="13">
    <source>
        <dbReference type="Pfam" id="PF01467"/>
    </source>
</evidence>
<evidence type="ECO:0000256" key="6">
    <source>
        <dbReference type="ARBA" id="ARBA00023098"/>
    </source>
</evidence>
<evidence type="ECO:0000313" key="15">
    <source>
        <dbReference type="EMBL" id="VDL88866.1"/>
    </source>
</evidence>
<dbReference type="GO" id="GO:0004105">
    <property type="term" value="F:choline-phosphate cytidylyltransferase activity"/>
    <property type="evidence" value="ECO:0007669"/>
    <property type="project" value="UniProtKB-EC"/>
</dbReference>
<evidence type="ECO:0000259" key="14">
    <source>
        <dbReference type="Pfam" id="PF02826"/>
    </source>
</evidence>
<accession>A0A183SE33</accession>
<keyword evidence="16" id="KW-1185">Reference proteome</keyword>
<dbReference type="GO" id="GO:0016616">
    <property type="term" value="F:oxidoreductase activity, acting on the CH-OH group of donors, NAD or NADP as acceptor"/>
    <property type="evidence" value="ECO:0007669"/>
    <property type="project" value="InterPro"/>
</dbReference>
<dbReference type="STRING" id="70667.A0A183SE33"/>
<reference evidence="17" key="1">
    <citation type="submission" date="2016-06" db="UniProtKB">
        <authorList>
            <consortium name="WormBaseParasite"/>
        </authorList>
    </citation>
    <scope>IDENTIFICATION</scope>
</reference>
<evidence type="ECO:0000256" key="7">
    <source>
        <dbReference type="ARBA" id="ARBA00023209"/>
    </source>
</evidence>
<sequence>MSEIPTFRASSACPGSISNGPIPHTASLPESLPKSSEDSGNSGVYLLTRKYSAPAVTGPVSPACRVETHTSVTPPPTVSCPQTELRFPAPFSDEPSAVKALKECDYSIRITLEMAKSGTAPRAVRVYADGVYDMFHSGHARQLMQARLAFPNTYLIVGVCSDADTHQRKGNTVMNETERYEAVRHCRYVDEVIKASPWEYDMDFITAHKIDFVAHDDIPYETADSVDLYKCFKEKGMFLVTQRTEGISTTDVIGRILRDYDVYLRRNISRAPNLSMTTADMSKKAMTLLPSISRVLVLDGVAESAVIKLRQAGVEVRVGPSGLSAADLVNIITDYTPAAVIVRSATKLPAAVIESVAFCVRVIARAGVGVDNIDIEAARQQGILVINAPLGNTVSAAEHTCALLLSLARQLPLGQVRTGADCGLATAWNVSKKATSPGHEHCITEIAGKTIGLVGLGKIGAAVGVRMHAFGARIIGYDPAWSLEGDNGQLPTWLSGTCSLEELWPQADYISLHVPLTPSTHHLIGTDVLSKCKPGVRIINCSRGGVVDEMALLESLKSGHCAAAALDLLEQEPPGGKASESAAQLATLPNVILTPHLGASSCEAQVRVAEEVVESILAIGSGQASRTGLENAMNLSPLGSQVRDLLADAHSRELLLDSYGSLSELVFVASFANLQGCLADDAVAAFDSTIYVDVPSVMSNVLMKSLTHLLCILLSRNKCSPSDCLSSLILPTVGSEKESLQLEPLSEFKAAGPSFVDFLKEKSLHCLAALRLSFTMAKGKNVSGVYGLLEAANAADVREVYRLAVDSQDALTPPQNLGGIARLGEEKQLKLEDNIQTMVRKGTHLLHNFGSKRREFVDQLEDLYQEVSQSFIRFFGSRGRLHHWWTGARAAIRNAVSPGTSSDEDKDEGSFDGRYHQERSLSVDSFNSS</sequence>
<gene>
    <name evidence="15" type="ORF">SSLN_LOCUS2481</name>
</gene>
<dbReference type="InterPro" id="IPR036291">
    <property type="entry name" value="NAD(P)-bd_dom_sf"/>
</dbReference>
<evidence type="ECO:0000256" key="2">
    <source>
        <dbReference type="ARBA" id="ARBA00022516"/>
    </source>
</evidence>
<dbReference type="Proteomes" id="UP000275846">
    <property type="component" value="Unassembled WGS sequence"/>
</dbReference>
<evidence type="ECO:0000256" key="1">
    <source>
        <dbReference type="ARBA" id="ARBA00010101"/>
    </source>
</evidence>
<evidence type="ECO:0000256" key="11">
    <source>
        <dbReference type="SAM" id="MobiDB-lite"/>
    </source>
</evidence>
<keyword evidence="6" id="KW-0443">Lipid metabolism</keyword>
<keyword evidence="4" id="KW-0548">Nucleotidyltransferase</keyword>
<dbReference type="Pfam" id="PF02826">
    <property type="entry name" value="2-Hacid_dh_C"/>
    <property type="match status" value="1"/>
</dbReference>
<dbReference type="CDD" id="cd02174">
    <property type="entry name" value="CCT"/>
    <property type="match status" value="1"/>
</dbReference>
<dbReference type="WBParaSite" id="SSLN_0000256801-mRNA-1">
    <property type="protein sequence ID" value="SSLN_0000256801-mRNA-1"/>
    <property type="gene ID" value="SSLN_0000256801"/>
</dbReference>
<dbReference type="InterPro" id="IPR006140">
    <property type="entry name" value="D-isomer_DH_NAD-bd"/>
</dbReference>
<dbReference type="Gene3D" id="3.40.50.720">
    <property type="entry name" value="NAD(P)-binding Rossmann-like Domain"/>
    <property type="match status" value="2"/>
</dbReference>
<evidence type="ECO:0000313" key="17">
    <source>
        <dbReference type="WBParaSite" id="SSLN_0000256801-mRNA-1"/>
    </source>
</evidence>
<comment type="similarity">
    <text evidence="1">Belongs to the cytidylyltransferase family.</text>
</comment>
<dbReference type="EC" id="2.7.7.15" evidence="10"/>
<dbReference type="PANTHER" id="PTHR10739:SF13">
    <property type="entry name" value="CHOLINE-PHOSPHATE CYTIDYLYLTRANSFERASE"/>
    <property type="match status" value="1"/>
</dbReference>
<dbReference type="SUPFAM" id="SSF51735">
    <property type="entry name" value="NAD(P)-binding Rossmann-fold domains"/>
    <property type="match status" value="1"/>
</dbReference>
<evidence type="ECO:0000256" key="4">
    <source>
        <dbReference type="ARBA" id="ARBA00022695"/>
    </source>
</evidence>
<keyword evidence="3" id="KW-0808">Transferase</keyword>
<keyword evidence="5" id="KW-0560">Oxidoreductase</keyword>
<evidence type="ECO:0000256" key="3">
    <source>
        <dbReference type="ARBA" id="ARBA00022679"/>
    </source>
</evidence>
<proteinExistence type="inferred from homology"/>
<protein>
    <recommendedName>
        <fullName evidence="10">choline-phosphate cytidylyltransferase</fullName>
        <ecNumber evidence="10">2.7.7.15</ecNumber>
    </recommendedName>
</protein>
<feature type="region of interest" description="Disordered" evidence="11">
    <location>
        <begin position="1"/>
        <end position="41"/>
    </location>
</feature>
<dbReference type="GO" id="GO:0031210">
    <property type="term" value="F:phosphatidylcholine binding"/>
    <property type="evidence" value="ECO:0007669"/>
    <property type="project" value="TreeGrafter"/>
</dbReference>
<dbReference type="InterPro" id="IPR041723">
    <property type="entry name" value="CCT"/>
</dbReference>
<keyword evidence="8" id="KW-1208">Phospholipid metabolism</keyword>
<keyword evidence="7" id="KW-0594">Phospholipid biosynthesis</keyword>
<dbReference type="CDD" id="cd12173">
    <property type="entry name" value="PGDH_4"/>
    <property type="match status" value="1"/>
</dbReference>
<dbReference type="InterPro" id="IPR045049">
    <property type="entry name" value="Pcy1-like"/>
</dbReference>
<organism evidence="17">
    <name type="scientific">Schistocephalus solidus</name>
    <name type="common">Tapeworm</name>
    <dbReference type="NCBI Taxonomy" id="70667"/>
    <lineage>
        <taxon>Eukaryota</taxon>
        <taxon>Metazoa</taxon>
        <taxon>Spiralia</taxon>
        <taxon>Lophotrochozoa</taxon>
        <taxon>Platyhelminthes</taxon>
        <taxon>Cestoda</taxon>
        <taxon>Eucestoda</taxon>
        <taxon>Diphyllobothriidea</taxon>
        <taxon>Diphyllobothriidae</taxon>
        <taxon>Schistocephalus</taxon>
    </lineage>
</organism>
<dbReference type="SUPFAM" id="SSF52374">
    <property type="entry name" value="Nucleotidylyl transferase"/>
    <property type="match status" value="1"/>
</dbReference>
<dbReference type="InterPro" id="IPR004821">
    <property type="entry name" value="Cyt_trans-like"/>
</dbReference>
<feature type="compositionally biased region" description="Basic and acidic residues" evidence="11">
    <location>
        <begin position="908"/>
        <end position="921"/>
    </location>
</feature>
<dbReference type="Pfam" id="PF00389">
    <property type="entry name" value="2-Hacid_dh"/>
    <property type="match status" value="1"/>
</dbReference>
<dbReference type="Pfam" id="PF01467">
    <property type="entry name" value="CTP_transf_like"/>
    <property type="match status" value="1"/>
</dbReference>
<dbReference type="AlphaFoldDB" id="A0A183SE33"/>
<reference evidence="15 16" key="2">
    <citation type="submission" date="2018-11" db="EMBL/GenBank/DDBJ databases">
        <authorList>
            <consortium name="Pathogen Informatics"/>
        </authorList>
    </citation>
    <scope>NUCLEOTIDE SEQUENCE [LARGE SCALE GENOMIC DNA]</scope>
    <source>
        <strain evidence="15 16">NST_G2</strain>
    </source>
</reference>
<dbReference type="NCBIfam" id="TIGR00125">
    <property type="entry name" value="cyt_tran_rel"/>
    <property type="match status" value="1"/>
</dbReference>
<dbReference type="GO" id="GO:0051287">
    <property type="term" value="F:NAD binding"/>
    <property type="evidence" value="ECO:0007669"/>
    <property type="project" value="InterPro"/>
</dbReference>
<evidence type="ECO:0000256" key="9">
    <source>
        <dbReference type="ARBA" id="ARBA00025706"/>
    </source>
</evidence>
<feature type="region of interest" description="Disordered" evidence="11">
    <location>
        <begin position="896"/>
        <end position="929"/>
    </location>
</feature>
<feature type="domain" description="D-isomer specific 2-hydroxyacid dehydrogenase NAD-binding" evidence="14">
    <location>
        <begin position="428"/>
        <end position="598"/>
    </location>
</feature>
<dbReference type="OrthoDB" id="17102at2759"/>
<dbReference type="PROSITE" id="PS00671">
    <property type="entry name" value="D_2_HYDROXYACID_DH_3"/>
    <property type="match status" value="1"/>
</dbReference>
<feature type="domain" description="Cytidyltransferase-like" evidence="13">
    <location>
        <begin position="127"/>
        <end position="254"/>
    </location>
</feature>
<dbReference type="PANTHER" id="PTHR10739">
    <property type="entry name" value="CYTIDYLYLTRANSFERASE"/>
    <property type="match status" value="1"/>
</dbReference>